<keyword evidence="3" id="KW-1003">Cell membrane</keyword>
<comment type="subcellular location">
    <subcellularLocation>
        <location evidence="1">Cell membrane</location>
        <topology evidence="1">Peripheral membrane protein</topology>
        <orientation evidence="1">Cytoplasmic side</orientation>
    </subcellularLocation>
</comment>
<evidence type="ECO:0000259" key="8">
    <source>
        <dbReference type="Pfam" id="PF04509"/>
    </source>
</evidence>
<dbReference type="Pfam" id="PF01052">
    <property type="entry name" value="FliMN_C"/>
    <property type="match status" value="1"/>
</dbReference>
<sequence length="384" mass="42798">MDGMLSQEEINALLNGMNDSEEDDKSNNNDLISESEKDALGEISNISMGTAATTLFTLVNQKVTITTPKITFCGWDELVEKYDKPCVFIQINYKEGLDGNNLLIIKERDAKIITDLMMGGDGTNLADEFTELHISAISEAMNQMIGSAATSMSSMLDKKIDINPPVTNLIDLNDSIDIDQIAEFLSDTFVKVSFSMKIGDLVDSEMMQLYPVAFAKDLYNSFINAKENDEVKVTKNTVEEKPQIASYEQPTPSTYEAPINNQPMGQPSHNPNMYQMNNNYQQPHREINVQPAQFQNFNMAEVMQQKENIDLIMDVALEVTVELGKTHKSIKEILEFAPGTILELDKIAGEPIDVLVNGKLVAKGEVVVIDENFGIRVTDIIKHK</sequence>
<dbReference type="GO" id="GO:0016787">
    <property type="term" value="F:hydrolase activity"/>
    <property type="evidence" value="ECO:0007669"/>
    <property type="project" value="InterPro"/>
</dbReference>
<feature type="domain" description="Flagellar motor switch protein FliN-like C-terminal" evidence="7">
    <location>
        <begin position="311"/>
        <end position="381"/>
    </location>
</feature>
<evidence type="ECO:0000256" key="6">
    <source>
        <dbReference type="ARBA" id="ARBA00023136"/>
    </source>
</evidence>
<keyword evidence="4" id="KW-0145">Chemotaxis</keyword>
<dbReference type="GO" id="GO:0006935">
    <property type="term" value="P:chemotaxis"/>
    <property type="evidence" value="ECO:0007669"/>
    <property type="project" value="UniProtKB-KW"/>
</dbReference>
<dbReference type="Proteomes" id="UP000294902">
    <property type="component" value="Unassembled WGS sequence"/>
</dbReference>
<comment type="caution">
    <text evidence="9">The sequence shown here is derived from an EMBL/GenBank/DDBJ whole genome shotgun (WGS) entry which is preliminary data.</text>
</comment>
<proteinExistence type="inferred from homology"/>
<dbReference type="GO" id="GO:0009425">
    <property type="term" value="C:bacterial-type flagellum basal body"/>
    <property type="evidence" value="ECO:0007669"/>
    <property type="project" value="InterPro"/>
</dbReference>
<dbReference type="Gene3D" id="3.40.1550.10">
    <property type="entry name" value="CheC-like"/>
    <property type="match status" value="1"/>
</dbReference>
<gene>
    <name evidence="9" type="ORF">EDC18_102453</name>
</gene>
<dbReference type="Gene3D" id="2.30.330.10">
    <property type="entry name" value="SpoA-like"/>
    <property type="match status" value="1"/>
</dbReference>
<evidence type="ECO:0000313" key="9">
    <source>
        <dbReference type="EMBL" id="TCT16434.1"/>
    </source>
</evidence>
<dbReference type="OrthoDB" id="9773459at2"/>
<keyword evidence="9" id="KW-0969">Cilium</keyword>
<dbReference type="InterPro" id="IPR051469">
    <property type="entry name" value="FliN/MopA/SpaO"/>
</dbReference>
<dbReference type="PANTHER" id="PTHR43484">
    <property type="match status" value="1"/>
</dbReference>
<dbReference type="InterPro" id="IPR001172">
    <property type="entry name" value="FliN_T3SS_HrcQb"/>
</dbReference>
<keyword evidence="5" id="KW-0283">Flagellar rotation</keyword>
<reference evidence="9 10" key="1">
    <citation type="submission" date="2019-03" db="EMBL/GenBank/DDBJ databases">
        <title>Genomic Encyclopedia of Type Strains, Phase IV (KMG-IV): sequencing the most valuable type-strain genomes for metagenomic binning, comparative biology and taxonomic classification.</title>
        <authorList>
            <person name="Goeker M."/>
        </authorList>
    </citation>
    <scope>NUCLEOTIDE SEQUENCE [LARGE SCALE GENOMIC DNA]</scope>
    <source>
        <strain evidence="9 10">DSM 24629</strain>
    </source>
</reference>
<dbReference type="InterPro" id="IPR028976">
    <property type="entry name" value="CheC-like_sf"/>
</dbReference>
<dbReference type="SUPFAM" id="SSF103039">
    <property type="entry name" value="CheC-like"/>
    <property type="match status" value="1"/>
</dbReference>
<dbReference type="SUPFAM" id="SSF101801">
    <property type="entry name" value="Surface presentation of antigens (SPOA)"/>
    <property type="match status" value="1"/>
</dbReference>
<evidence type="ECO:0000256" key="5">
    <source>
        <dbReference type="ARBA" id="ARBA00022779"/>
    </source>
</evidence>
<dbReference type="PRINTS" id="PR00956">
    <property type="entry name" value="FLGMOTORFLIN"/>
</dbReference>
<comment type="similarity">
    <text evidence="2">Belongs to the FliN/MopA/SpaO family.</text>
</comment>
<dbReference type="GO" id="GO:0005886">
    <property type="term" value="C:plasma membrane"/>
    <property type="evidence" value="ECO:0007669"/>
    <property type="project" value="UniProtKB-SubCell"/>
</dbReference>
<dbReference type="PANTHER" id="PTHR43484:SF1">
    <property type="entry name" value="FLAGELLAR MOTOR SWITCH PROTEIN FLIN"/>
    <property type="match status" value="1"/>
</dbReference>
<keyword evidence="9" id="KW-0966">Cell projection</keyword>
<accession>A0A4R3MTN8</accession>
<feature type="domain" description="CheC-like protein" evidence="8">
    <location>
        <begin position="133"/>
        <end position="168"/>
    </location>
</feature>
<feature type="domain" description="CheC-like protein" evidence="8">
    <location>
        <begin position="36"/>
        <end position="70"/>
    </location>
</feature>
<dbReference type="InterPro" id="IPR036429">
    <property type="entry name" value="SpoA-like_sf"/>
</dbReference>
<keyword evidence="9" id="KW-0282">Flagellum</keyword>
<dbReference type="InterPro" id="IPR012826">
    <property type="entry name" value="FliN"/>
</dbReference>
<evidence type="ECO:0000259" key="7">
    <source>
        <dbReference type="Pfam" id="PF01052"/>
    </source>
</evidence>
<organism evidence="9 10">
    <name type="scientific">Natranaerovirga pectinivora</name>
    <dbReference type="NCBI Taxonomy" id="682400"/>
    <lineage>
        <taxon>Bacteria</taxon>
        <taxon>Bacillati</taxon>
        <taxon>Bacillota</taxon>
        <taxon>Clostridia</taxon>
        <taxon>Lachnospirales</taxon>
        <taxon>Natranaerovirgaceae</taxon>
        <taxon>Natranaerovirga</taxon>
    </lineage>
</organism>
<dbReference type="GO" id="GO:0003774">
    <property type="term" value="F:cytoskeletal motor activity"/>
    <property type="evidence" value="ECO:0007669"/>
    <property type="project" value="InterPro"/>
</dbReference>
<name>A0A4R3MTN8_9FIRM</name>
<keyword evidence="6" id="KW-0472">Membrane</keyword>
<evidence type="ECO:0000256" key="1">
    <source>
        <dbReference type="ARBA" id="ARBA00004413"/>
    </source>
</evidence>
<dbReference type="NCBIfam" id="TIGR02480">
    <property type="entry name" value="fliN"/>
    <property type="match status" value="1"/>
</dbReference>
<evidence type="ECO:0000256" key="3">
    <source>
        <dbReference type="ARBA" id="ARBA00022475"/>
    </source>
</evidence>
<evidence type="ECO:0000313" key="10">
    <source>
        <dbReference type="Proteomes" id="UP000294902"/>
    </source>
</evidence>
<evidence type="ECO:0000256" key="2">
    <source>
        <dbReference type="ARBA" id="ARBA00009226"/>
    </source>
</evidence>
<dbReference type="RefSeq" id="WP_132250831.1">
    <property type="nucleotide sequence ID" value="NZ_SMAL01000002.1"/>
</dbReference>
<dbReference type="EMBL" id="SMAL01000002">
    <property type="protein sequence ID" value="TCT16434.1"/>
    <property type="molecule type" value="Genomic_DNA"/>
</dbReference>
<dbReference type="Pfam" id="PF04509">
    <property type="entry name" value="CheC"/>
    <property type="match status" value="2"/>
</dbReference>
<dbReference type="GO" id="GO:0071973">
    <property type="term" value="P:bacterial-type flagellum-dependent cell motility"/>
    <property type="evidence" value="ECO:0007669"/>
    <property type="project" value="InterPro"/>
</dbReference>
<dbReference type="InterPro" id="IPR001543">
    <property type="entry name" value="FliN-like_C"/>
</dbReference>
<dbReference type="AlphaFoldDB" id="A0A4R3MTN8"/>
<protein>
    <submittedName>
        <fullName evidence="9">Flagellar motor switch protein FliN/FliY</fullName>
    </submittedName>
</protein>
<evidence type="ECO:0000256" key="4">
    <source>
        <dbReference type="ARBA" id="ARBA00022500"/>
    </source>
</evidence>
<dbReference type="CDD" id="cd17907">
    <property type="entry name" value="FliY_FliN-Y"/>
    <property type="match status" value="1"/>
</dbReference>
<dbReference type="InterPro" id="IPR007597">
    <property type="entry name" value="CheC"/>
</dbReference>
<keyword evidence="10" id="KW-1185">Reference proteome</keyword>
<dbReference type="NCBIfam" id="NF005995">
    <property type="entry name" value="PRK08119.1"/>
    <property type="match status" value="1"/>
</dbReference>